<evidence type="ECO:0000313" key="15">
    <source>
        <dbReference type="Proteomes" id="UP000002218"/>
    </source>
</evidence>
<evidence type="ECO:0000313" key="14">
    <source>
        <dbReference type="EMBL" id="ACV80609.1"/>
    </source>
</evidence>
<dbReference type="GO" id="GO:0044716">
    <property type="term" value="F:8-oxo-GDP phosphatase activity"/>
    <property type="evidence" value="ECO:0007669"/>
    <property type="project" value="TreeGrafter"/>
</dbReference>
<keyword evidence="6" id="KW-0227">DNA damage</keyword>
<keyword evidence="9" id="KW-0234">DNA repair</keyword>
<dbReference type="GO" id="GO:0006260">
    <property type="term" value="P:DNA replication"/>
    <property type="evidence" value="ECO:0007669"/>
    <property type="project" value="UniProtKB-KW"/>
</dbReference>
<dbReference type="GO" id="GO:0044715">
    <property type="term" value="F:8-oxo-dGDP phosphatase activity"/>
    <property type="evidence" value="ECO:0007669"/>
    <property type="project" value="TreeGrafter"/>
</dbReference>
<dbReference type="GO" id="GO:0046872">
    <property type="term" value="F:metal ion binding"/>
    <property type="evidence" value="ECO:0007669"/>
    <property type="project" value="UniProtKB-KW"/>
</dbReference>
<evidence type="ECO:0000256" key="1">
    <source>
        <dbReference type="ARBA" id="ARBA00001946"/>
    </source>
</evidence>
<dbReference type="KEGG" id="nml:Namu_4321"/>
<dbReference type="eggNOG" id="COG0494">
    <property type="taxonomic scope" value="Bacteria"/>
</dbReference>
<dbReference type="STRING" id="479431.Namu_4321"/>
<keyword evidence="5" id="KW-0479">Metal-binding</keyword>
<dbReference type="InterPro" id="IPR000086">
    <property type="entry name" value="NUDIX_hydrolase_dom"/>
</dbReference>
<evidence type="ECO:0000259" key="13">
    <source>
        <dbReference type="PROSITE" id="PS51462"/>
    </source>
</evidence>
<dbReference type="GO" id="GO:0035539">
    <property type="term" value="F:8-oxo-7,8-dihydrodeoxyguanosine triphosphate pyrophosphatase activity"/>
    <property type="evidence" value="ECO:0007669"/>
    <property type="project" value="UniProtKB-EC"/>
</dbReference>
<evidence type="ECO:0000256" key="10">
    <source>
        <dbReference type="ARBA" id="ARBA00035861"/>
    </source>
</evidence>
<keyword evidence="8" id="KW-0460">Magnesium</keyword>
<evidence type="ECO:0000256" key="12">
    <source>
        <dbReference type="RuleBase" id="RU003476"/>
    </source>
</evidence>
<evidence type="ECO:0000256" key="4">
    <source>
        <dbReference type="ARBA" id="ARBA00022705"/>
    </source>
</evidence>
<evidence type="ECO:0000256" key="11">
    <source>
        <dbReference type="ARBA" id="ARBA00038905"/>
    </source>
</evidence>
<comment type="similarity">
    <text evidence="2 12">Belongs to the Nudix hydrolase family.</text>
</comment>
<keyword evidence="3" id="KW-0515">Mutator protein</keyword>
<dbReference type="InParanoid" id="C8XJP8"/>
<name>C8XJP8_NAKMY</name>
<reference evidence="14 15" key="2">
    <citation type="journal article" date="2010" name="Stand. Genomic Sci.">
        <title>Complete genome sequence of Nakamurella multipartita type strain (Y-104).</title>
        <authorList>
            <person name="Tice H."/>
            <person name="Mayilraj S."/>
            <person name="Sims D."/>
            <person name="Lapidus A."/>
            <person name="Nolan M."/>
            <person name="Lucas S."/>
            <person name="Glavina Del Rio T."/>
            <person name="Copeland A."/>
            <person name="Cheng J.F."/>
            <person name="Meincke L."/>
            <person name="Bruce D."/>
            <person name="Goodwin L."/>
            <person name="Pitluck S."/>
            <person name="Ivanova N."/>
            <person name="Mavromatis K."/>
            <person name="Ovchinnikova G."/>
            <person name="Pati A."/>
            <person name="Chen A."/>
            <person name="Palaniappan K."/>
            <person name="Land M."/>
            <person name="Hauser L."/>
            <person name="Chang Y.J."/>
            <person name="Jeffries C.D."/>
            <person name="Detter J.C."/>
            <person name="Brettin T."/>
            <person name="Rohde M."/>
            <person name="Goker M."/>
            <person name="Bristow J."/>
            <person name="Eisen J.A."/>
            <person name="Markowitz V."/>
            <person name="Hugenholtz P."/>
            <person name="Kyrpides N.C."/>
            <person name="Klenk H.P."/>
            <person name="Chen F."/>
        </authorList>
    </citation>
    <scope>NUCLEOTIDE SEQUENCE [LARGE SCALE GENOMIC DNA]</scope>
    <source>
        <strain evidence="15">ATCC 700099 / DSM 44233 / CIP 104796 / JCM 9543 / NBRC 105858 / Y-104</strain>
    </source>
</reference>
<evidence type="ECO:0000256" key="7">
    <source>
        <dbReference type="ARBA" id="ARBA00022801"/>
    </source>
</evidence>
<dbReference type="SUPFAM" id="SSF55811">
    <property type="entry name" value="Nudix"/>
    <property type="match status" value="1"/>
</dbReference>
<dbReference type="GO" id="GO:0008413">
    <property type="term" value="F:8-oxo-7,8-dihydroguanosine triphosphate pyrophosphatase activity"/>
    <property type="evidence" value="ECO:0007669"/>
    <property type="project" value="TreeGrafter"/>
</dbReference>
<dbReference type="AlphaFoldDB" id="C8XJP8"/>
<dbReference type="Pfam" id="PF00293">
    <property type="entry name" value="NUDIX"/>
    <property type="match status" value="1"/>
</dbReference>
<dbReference type="PANTHER" id="PTHR47707">
    <property type="entry name" value="8-OXO-DGTP DIPHOSPHATASE"/>
    <property type="match status" value="1"/>
</dbReference>
<dbReference type="HOGENOM" id="CLU_1040633_0_0_11"/>
<dbReference type="InterPro" id="IPR047127">
    <property type="entry name" value="MutT-like"/>
</dbReference>
<dbReference type="InterPro" id="IPR020084">
    <property type="entry name" value="NUDIX_hydrolase_CS"/>
</dbReference>
<keyword evidence="4" id="KW-0235">DNA replication</keyword>
<evidence type="ECO:0000256" key="9">
    <source>
        <dbReference type="ARBA" id="ARBA00023204"/>
    </source>
</evidence>
<dbReference type="PROSITE" id="PS51462">
    <property type="entry name" value="NUDIX"/>
    <property type="match status" value="1"/>
</dbReference>
<dbReference type="PRINTS" id="PR00502">
    <property type="entry name" value="NUDIXFAMILY"/>
</dbReference>
<evidence type="ECO:0000256" key="8">
    <source>
        <dbReference type="ARBA" id="ARBA00022842"/>
    </source>
</evidence>
<comment type="cofactor">
    <cofactor evidence="1">
        <name>Mg(2+)</name>
        <dbReference type="ChEBI" id="CHEBI:18420"/>
    </cofactor>
</comment>
<protein>
    <recommendedName>
        <fullName evidence="11">8-oxo-dGTP diphosphatase</fullName>
        <ecNumber evidence="11">3.6.1.55</ecNumber>
    </recommendedName>
</protein>
<accession>C8XJP8</accession>
<evidence type="ECO:0000256" key="3">
    <source>
        <dbReference type="ARBA" id="ARBA00022457"/>
    </source>
</evidence>
<dbReference type="InterPro" id="IPR020476">
    <property type="entry name" value="Nudix_hydrolase"/>
</dbReference>
<dbReference type="PANTHER" id="PTHR47707:SF1">
    <property type="entry name" value="NUDIX HYDROLASE FAMILY PROTEIN"/>
    <property type="match status" value="1"/>
</dbReference>
<organism evidence="14 15">
    <name type="scientific">Nakamurella multipartita (strain ATCC 700099 / DSM 44233 / CIP 104796 / JCM 9543 / NBRC 105858 / Y-104)</name>
    <name type="common">Microsphaera multipartita</name>
    <dbReference type="NCBI Taxonomy" id="479431"/>
    <lineage>
        <taxon>Bacteria</taxon>
        <taxon>Bacillati</taxon>
        <taxon>Actinomycetota</taxon>
        <taxon>Actinomycetes</taxon>
        <taxon>Nakamurellales</taxon>
        <taxon>Nakamurellaceae</taxon>
        <taxon>Nakamurella</taxon>
    </lineage>
</organism>
<dbReference type="EMBL" id="CP001737">
    <property type="protein sequence ID" value="ACV80609.1"/>
    <property type="molecule type" value="Genomic_DNA"/>
</dbReference>
<dbReference type="Proteomes" id="UP000002218">
    <property type="component" value="Chromosome"/>
</dbReference>
<evidence type="ECO:0000256" key="2">
    <source>
        <dbReference type="ARBA" id="ARBA00005582"/>
    </source>
</evidence>
<evidence type="ECO:0000256" key="6">
    <source>
        <dbReference type="ARBA" id="ARBA00022763"/>
    </source>
</evidence>
<dbReference type="RefSeq" id="WP_015749434.1">
    <property type="nucleotide sequence ID" value="NC_013235.1"/>
</dbReference>
<proteinExistence type="inferred from homology"/>
<keyword evidence="15" id="KW-1185">Reference proteome</keyword>
<evidence type="ECO:0000256" key="5">
    <source>
        <dbReference type="ARBA" id="ARBA00022723"/>
    </source>
</evidence>
<feature type="domain" description="Nudix hydrolase" evidence="13">
    <location>
        <begin position="158"/>
        <end position="285"/>
    </location>
</feature>
<keyword evidence="7 12" id="KW-0378">Hydrolase</keyword>
<dbReference type="InterPro" id="IPR015797">
    <property type="entry name" value="NUDIX_hydrolase-like_dom_sf"/>
</dbReference>
<gene>
    <name evidence="14" type="ordered locus">Namu_4321</name>
</gene>
<dbReference type="PROSITE" id="PS00893">
    <property type="entry name" value="NUDIX_BOX"/>
    <property type="match status" value="1"/>
</dbReference>
<dbReference type="SUPFAM" id="SSF55961">
    <property type="entry name" value="Bet v1-like"/>
    <property type="match status" value="1"/>
</dbReference>
<sequence length="291" mass="31069">MIPLRATMLIDAPVEQVCAILARSDIWTRTARALGARAQVTGRDGASFAPLADGDRIAITGPRTGSFTVVVDLDPVAQDDSRLIPPLLRLTGPSGPVGAATIRLFVADTPAGALVTVDVDLQPGSRRARFLLAWPNLRRRVLRGEQTLLGIAALAADEVQVVVAGAIVAGGRVLAARRSAPASLAGRWELPGGKVDPGESDAAALTRELREELGVEVEVGEQIGPDVALGPRRVLRCLRARLLDPTRPIEPTEHDQVRWLTADELDEPDWLDADDELLPHLRTALAARGHD</sequence>
<dbReference type="CDD" id="cd03425">
    <property type="entry name" value="NUDIX_MutT_NudA_like"/>
    <property type="match status" value="1"/>
</dbReference>
<dbReference type="GO" id="GO:0006281">
    <property type="term" value="P:DNA repair"/>
    <property type="evidence" value="ECO:0007669"/>
    <property type="project" value="UniProtKB-KW"/>
</dbReference>
<dbReference type="Gene3D" id="3.90.79.10">
    <property type="entry name" value="Nucleoside Triphosphate Pyrophosphohydrolase"/>
    <property type="match status" value="1"/>
</dbReference>
<reference evidence="15" key="1">
    <citation type="submission" date="2009-09" db="EMBL/GenBank/DDBJ databases">
        <title>The complete genome of Nakamurella multipartita DSM 44233.</title>
        <authorList>
            <consortium name="US DOE Joint Genome Institute (JGI-PGF)"/>
            <person name="Lucas S."/>
            <person name="Copeland A."/>
            <person name="Lapidus A."/>
            <person name="Glavina del Rio T."/>
            <person name="Dalin E."/>
            <person name="Tice H."/>
            <person name="Bruce D."/>
            <person name="Goodwin L."/>
            <person name="Pitluck S."/>
            <person name="Kyrpides N."/>
            <person name="Mavromatis K."/>
            <person name="Ivanova N."/>
            <person name="Ovchinnikova G."/>
            <person name="Sims D."/>
            <person name="Meincke L."/>
            <person name="Brettin T."/>
            <person name="Detter J.C."/>
            <person name="Han C."/>
            <person name="Larimer F."/>
            <person name="Land M."/>
            <person name="Hauser L."/>
            <person name="Markowitz V."/>
            <person name="Cheng J.-F."/>
            <person name="Hugenholtz P."/>
            <person name="Woyke T."/>
            <person name="Wu D."/>
            <person name="Klenk H.-P."/>
            <person name="Eisen J.A."/>
        </authorList>
    </citation>
    <scope>NUCLEOTIDE SEQUENCE [LARGE SCALE GENOMIC DNA]</scope>
    <source>
        <strain evidence="15">ATCC 700099 / DSM 44233 / CIP 104796 / JCM 9543 / NBRC 105858 / Y-104</strain>
    </source>
</reference>
<comment type="catalytic activity">
    <reaction evidence="10">
        <text>8-oxo-dGTP + H2O = 8-oxo-dGMP + diphosphate + H(+)</text>
        <dbReference type="Rhea" id="RHEA:31575"/>
        <dbReference type="ChEBI" id="CHEBI:15377"/>
        <dbReference type="ChEBI" id="CHEBI:15378"/>
        <dbReference type="ChEBI" id="CHEBI:33019"/>
        <dbReference type="ChEBI" id="CHEBI:63224"/>
        <dbReference type="ChEBI" id="CHEBI:77896"/>
        <dbReference type="EC" id="3.6.1.55"/>
    </reaction>
</comment>
<dbReference type="EC" id="3.6.1.55" evidence="11"/>